<evidence type="ECO:0000256" key="3">
    <source>
        <dbReference type="ARBA" id="ARBA00022776"/>
    </source>
</evidence>
<keyword evidence="8" id="KW-1185">Reference proteome</keyword>
<organism evidence="7 8">
    <name type="scientific">Colletotrichum asianum</name>
    <dbReference type="NCBI Taxonomy" id="702518"/>
    <lineage>
        <taxon>Eukaryota</taxon>
        <taxon>Fungi</taxon>
        <taxon>Dikarya</taxon>
        <taxon>Ascomycota</taxon>
        <taxon>Pezizomycotina</taxon>
        <taxon>Sordariomycetes</taxon>
        <taxon>Hypocreomycetidae</taxon>
        <taxon>Glomerellales</taxon>
        <taxon>Glomerellaceae</taxon>
        <taxon>Colletotrichum</taxon>
        <taxon>Colletotrichum gloeosporioides species complex</taxon>
    </lineage>
</organism>
<dbReference type="EMBL" id="WOWK01000038">
    <property type="protein sequence ID" value="KAF0325236.1"/>
    <property type="molecule type" value="Genomic_DNA"/>
</dbReference>
<feature type="compositionally biased region" description="Low complexity" evidence="5">
    <location>
        <begin position="34"/>
        <end position="43"/>
    </location>
</feature>
<gene>
    <name evidence="7" type="ORF">GQ607_007563</name>
</gene>
<dbReference type="InterPro" id="IPR004939">
    <property type="entry name" value="APC_su10/DOC_dom"/>
</dbReference>
<dbReference type="OrthoDB" id="2018833at2759"/>
<protein>
    <submittedName>
        <fullName evidence="7">Het domain-containing protein</fullName>
    </submittedName>
</protein>
<dbReference type="PANTHER" id="PTHR24148:SF64">
    <property type="entry name" value="HETEROKARYON INCOMPATIBILITY DOMAIN-CONTAINING PROTEIN"/>
    <property type="match status" value="1"/>
</dbReference>
<evidence type="ECO:0000256" key="4">
    <source>
        <dbReference type="ARBA" id="ARBA00023306"/>
    </source>
</evidence>
<dbReference type="Pfam" id="PF26639">
    <property type="entry name" value="Het-6_barrel"/>
    <property type="match status" value="1"/>
</dbReference>
<evidence type="ECO:0000313" key="8">
    <source>
        <dbReference type="Proteomes" id="UP000434172"/>
    </source>
</evidence>
<name>A0A8H3WGD2_9PEZI</name>
<dbReference type="AlphaFoldDB" id="A0A8H3WGD2"/>
<evidence type="ECO:0000313" key="7">
    <source>
        <dbReference type="EMBL" id="KAF0325236.1"/>
    </source>
</evidence>
<keyword evidence="2" id="KW-0132">Cell division</keyword>
<evidence type="ECO:0000256" key="2">
    <source>
        <dbReference type="ARBA" id="ARBA00022618"/>
    </source>
</evidence>
<evidence type="ECO:0000259" key="6">
    <source>
        <dbReference type="PROSITE" id="PS51284"/>
    </source>
</evidence>
<evidence type="ECO:0000256" key="1">
    <source>
        <dbReference type="ARBA" id="ARBA00006762"/>
    </source>
</evidence>
<dbReference type="Pfam" id="PF03256">
    <property type="entry name" value="ANAPC10"/>
    <property type="match status" value="1"/>
</dbReference>
<dbReference type="InterPro" id="IPR008979">
    <property type="entry name" value="Galactose-bd-like_sf"/>
</dbReference>
<dbReference type="PROSITE" id="PS51284">
    <property type="entry name" value="DOC"/>
    <property type="match status" value="1"/>
</dbReference>
<dbReference type="Gene3D" id="2.60.120.260">
    <property type="entry name" value="Galactose-binding domain-like"/>
    <property type="match status" value="1"/>
</dbReference>
<dbReference type="PANTHER" id="PTHR24148">
    <property type="entry name" value="ANKYRIN REPEAT DOMAIN-CONTAINING PROTEIN 39 HOMOLOG-RELATED"/>
    <property type="match status" value="1"/>
</dbReference>
<dbReference type="InterPro" id="IPR052895">
    <property type="entry name" value="HetReg/Transcr_Mod"/>
</dbReference>
<feature type="compositionally biased region" description="Polar residues" evidence="5">
    <location>
        <begin position="10"/>
        <end position="19"/>
    </location>
</feature>
<dbReference type="SMART" id="SM01337">
    <property type="entry name" value="APC10"/>
    <property type="match status" value="1"/>
</dbReference>
<dbReference type="InterPro" id="IPR010730">
    <property type="entry name" value="HET"/>
</dbReference>
<dbReference type="GO" id="GO:0031145">
    <property type="term" value="P:anaphase-promoting complex-dependent catabolic process"/>
    <property type="evidence" value="ECO:0007669"/>
    <property type="project" value="InterPro"/>
</dbReference>
<dbReference type="SUPFAM" id="SSF49785">
    <property type="entry name" value="Galactose-binding domain-like"/>
    <property type="match status" value="1"/>
</dbReference>
<dbReference type="GO" id="GO:0005680">
    <property type="term" value="C:anaphase-promoting complex"/>
    <property type="evidence" value="ECO:0007669"/>
    <property type="project" value="InterPro"/>
</dbReference>
<feature type="region of interest" description="Disordered" evidence="5">
    <location>
        <begin position="1"/>
        <end position="82"/>
    </location>
</feature>
<keyword evidence="3" id="KW-0498">Mitosis</keyword>
<reference evidence="7 8" key="1">
    <citation type="submission" date="2019-12" db="EMBL/GenBank/DDBJ databases">
        <title>A genome sequence resource for the geographically widespread anthracnose pathogen Colletotrichum asianum.</title>
        <authorList>
            <person name="Meng Y."/>
        </authorList>
    </citation>
    <scope>NUCLEOTIDE SEQUENCE [LARGE SCALE GENOMIC DNA]</scope>
    <source>
        <strain evidence="7 8">ICMP 18580</strain>
    </source>
</reference>
<dbReference type="GO" id="GO:0051301">
    <property type="term" value="P:cell division"/>
    <property type="evidence" value="ECO:0007669"/>
    <property type="project" value="UniProtKB-KW"/>
</dbReference>
<dbReference type="InterPro" id="IPR016901">
    <property type="entry name" value="APC10/Doc1"/>
</dbReference>
<feature type="domain" description="DOC" evidence="6">
    <location>
        <begin position="132"/>
        <end position="320"/>
    </location>
</feature>
<dbReference type="Pfam" id="PF06985">
    <property type="entry name" value="HET"/>
    <property type="match status" value="1"/>
</dbReference>
<proteinExistence type="inferred from homology"/>
<comment type="caution">
    <text evidence="7">The sequence shown here is derived from an EMBL/GenBank/DDBJ whole genome shotgun (WGS) entry which is preliminary data.</text>
</comment>
<dbReference type="Proteomes" id="UP000434172">
    <property type="component" value="Unassembled WGS sequence"/>
</dbReference>
<accession>A0A8H3WGD2</accession>
<evidence type="ECO:0000256" key="5">
    <source>
        <dbReference type="SAM" id="MobiDB-lite"/>
    </source>
</evidence>
<dbReference type="CDD" id="cd08366">
    <property type="entry name" value="APC10"/>
    <property type="match status" value="1"/>
</dbReference>
<comment type="similarity">
    <text evidence="1">Belongs to the APC10 family.</text>
</comment>
<keyword evidence="4" id="KW-0131">Cell cycle</keyword>
<sequence length="1030" mass="115722">MVSGMDGQRRSNVSTTLNRPTLHASPGGAEDFGSGRSSLGLDSGRQEQWMNDYYDRRATRNHGPNGGSHADDDASDDGEAFPPQRVNWAAMRADASMEEYLRNAQIPEYSDEEGGSGPLEDLGDISAEDTSVEDGENHIDQQEPEFDPVAAGLKEISNLGKFTVSSHKQGNGVDQLRHDSLKSYWQSDGPQPHKLTVYFIKRVGIRDIRFYVDYNEDESYTPTKIIFKSGTSENNLIQFATMDLSAPSGWQLVPIAGSGGGPDGNTLVSYVFQMQILENHQNGKDTHLRSIKIYAADTDGANVERERDSNNVSVHSDLTMEDVAADERPADPWDISVLEAGLPIPDFMKEPEIRFEAPKSAILNTLRRWIKMNRSAEDPFEAHLELVHIEQAPPYEALSYTWGKPTEQPRDYIWLDGHPLPIKPNLEDALRSLRFPNQARRLWVDALCIDQSNLDERARQVQYMRLVYKHAARVVVWLGLKTSGTHEALQAAERIARLREYTDPARSGANSAPPDSDTLQALVSSMMEDIPESAMTNLDEVFQRPYFTRCWCVQEVLASSWAIAKIEDLEMSFFDLIASSLFLVQLKQEVAVNAPWELWNNILMVRQPNHPVYQTEVEGSLGGFLHLLELTRTFQATDDRDRIFSLLGICDEGINPILALTATASGQVSWRGRLVRRGLKRISDFINEFHPQGTFGTPKALMPDYKRETVTVYCDLARFLLRKTPRVLDVLDHVSHNEEPGMGEYPSWVPKWFEERTCLVFRGVFFTGFYSKGRTDPCLADLHDVPAVAEPVRPRVLSVDGYHVDVVDRMSDVFEFVSGSRLAGFAVLKAWFDLYGVPINPRRGTLYRDGSLLDMAFCKAVLGSFFGASIGSNYSSMMQYGGFSMTLDQSLFGSVEEIKQDTLVKDLSENFLAFTTFLAESGVVQESFGDPERDRKLVSFLVGVAVAANHRRVFVTRDGRVGIGPKMMRPGDEVIVLFGGRMPFVVRRRENHHLLVGSCYVNDDELIWGKITDNVKHNRGGPRTVTFEFH</sequence>